<dbReference type="Pfam" id="PF20159">
    <property type="entry name" value="YidB"/>
    <property type="match status" value="1"/>
</dbReference>
<reference evidence="1 2" key="1">
    <citation type="submission" date="2012-11" db="EMBL/GenBank/DDBJ databases">
        <title>Whole genome sequence of Acidisphaera rubrifaciens HS-AP3.</title>
        <authorList>
            <person name="Azuma Y."/>
            <person name="Higashiura N."/>
            <person name="Hirakawa H."/>
            <person name="Matsushita K."/>
        </authorList>
    </citation>
    <scope>NUCLEOTIDE SEQUENCE [LARGE SCALE GENOMIC DNA]</scope>
    <source>
        <strain evidence="1 2">HS-AP3</strain>
    </source>
</reference>
<dbReference type="Gene3D" id="1.10.10.690">
    <property type="entry name" value="YidB-like"/>
    <property type="match status" value="1"/>
</dbReference>
<evidence type="ECO:0008006" key="3">
    <source>
        <dbReference type="Google" id="ProtNLM"/>
    </source>
</evidence>
<dbReference type="AlphaFoldDB" id="A0A0D6PAE4"/>
<evidence type="ECO:0000313" key="2">
    <source>
        <dbReference type="Proteomes" id="UP000032680"/>
    </source>
</evidence>
<organism evidence="1 2">
    <name type="scientific">Acidisphaera rubrifaciens HS-AP3</name>
    <dbReference type="NCBI Taxonomy" id="1231350"/>
    <lineage>
        <taxon>Bacteria</taxon>
        <taxon>Pseudomonadati</taxon>
        <taxon>Pseudomonadota</taxon>
        <taxon>Alphaproteobacteria</taxon>
        <taxon>Acetobacterales</taxon>
        <taxon>Acetobacteraceae</taxon>
        <taxon>Acidisphaera</taxon>
    </lineage>
</organism>
<name>A0A0D6PAE4_9PROT</name>
<keyword evidence="2" id="KW-1185">Reference proteome</keyword>
<sequence>MSLFGDIVGSLLGGSAQQQGQVPGQPPAQATNVPGALVGLLSQPGALSGLVEHLNQAGLGDVVQSWVSNSSGNQPVDPSDLHAALGPELVQQLAAHTGLPVGDLLQQLATHLPQVVDGMTPDGQVPSHESLTDIGLGLLRSRFAPAAQPAPGDDAT</sequence>
<dbReference type="InterPro" id="IPR027405">
    <property type="entry name" value="YidB-like"/>
</dbReference>
<comment type="caution">
    <text evidence="1">The sequence shown here is derived from an EMBL/GenBank/DDBJ whole genome shotgun (WGS) entry which is preliminary data.</text>
</comment>
<dbReference type="SUPFAM" id="SSF140804">
    <property type="entry name" value="YidB-like"/>
    <property type="match status" value="1"/>
</dbReference>
<dbReference type="RefSeq" id="WP_048862889.1">
    <property type="nucleotide sequence ID" value="NZ_BANB01000764.1"/>
</dbReference>
<dbReference type="Proteomes" id="UP000032680">
    <property type="component" value="Unassembled WGS sequence"/>
</dbReference>
<dbReference type="InterPro" id="IPR045372">
    <property type="entry name" value="YidB"/>
</dbReference>
<proteinExistence type="predicted"/>
<accession>A0A0D6PAE4</accession>
<dbReference type="EMBL" id="BANB01000764">
    <property type="protein sequence ID" value="GAN78336.1"/>
    <property type="molecule type" value="Genomic_DNA"/>
</dbReference>
<dbReference type="OrthoDB" id="4235777at2"/>
<protein>
    <recommendedName>
        <fullName evidence="3">DUF937 domain-containing protein</fullName>
    </recommendedName>
</protein>
<gene>
    <name evidence="1" type="ORF">Asru_0765_03</name>
</gene>
<evidence type="ECO:0000313" key="1">
    <source>
        <dbReference type="EMBL" id="GAN78336.1"/>
    </source>
</evidence>